<keyword evidence="3" id="KW-1185">Reference proteome</keyword>
<feature type="region of interest" description="Disordered" evidence="1">
    <location>
        <begin position="105"/>
        <end position="126"/>
    </location>
</feature>
<protein>
    <submittedName>
        <fullName evidence="2">Uncharacterized protein</fullName>
    </submittedName>
</protein>
<dbReference type="Proteomes" id="UP001301958">
    <property type="component" value="Unassembled WGS sequence"/>
</dbReference>
<evidence type="ECO:0000313" key="2">
    <source>
        <dbReference type="EMBL" id="KAK4222387.1"/>
    </source>
</evidence>
<gene>
    <name evidence="2" type="ORF">QBC38DRAFT_490015</name>
</gene>
<sequence>MTNTHKKGTTKGKGLQNLFIKRINKTRQIEMTDINNQGNELPPLRSVKFSRQEGWKYNATAQFPWRIERIVHEESNWRGTWRLEAKDKETINWQMVVVPRIDVGLPGGNKSQQEWPPKASSSTPKQGWNRMAEFPWTLNQVLQETDNWRVTWVLQVKDMLAMNWGTEFVRSEDNKRRRKIQRKPTQHLPFTPERQPDDDWPIVPDGGQDDLMVWLGKP</sequence>
<dbReference type="AlphaFoldDB" id="A0AAN6YTD5"/>
<proteinExistence type="predicted"/>
<reference evidence="2" key="2">
    <citation type="submission" date="2023-05" db="EMBL/GenBank/DDBJ databases">
        <authorList>
            <consortium name="Lawrence Berkeley National Laboratory"/>
            <person name="Steindorff A."/>
            <person name="Hensen N."/>
            <person name="Bonometti L."/>
            <person name="Westerberg I."/>
            <person name="Brannstrom I.O."/>
            <person name="Guillou S."/>
            <person name="Cros-Aarteil S."/>
            <person name="Calhoun S."/>
            <person name="Haridas S."/>
            <person name="Kuo A."/>
            <person name="Mondo S."/>
            <person name="Pangilinan J."/>
            <person name="Riley R."/>
            <person name="Labutti K."/>
            <person name="Andreopoulos B."/>
            <person name="Lipzen A."/>
            <person name="Chen C."/>
            <person name="Yanf M."/>
            <person name="Daum C."/>
            <person name="Ng V."/>
            <person name="Clum A."/>
            <person name="Ohm R."/>
            <person name="Martin F."/>
            <person name="Silar P."/>
            <person name="Natvig D."/>
            <person name="Lalanne C."/>
            <person name="Gautier V."/>
            <person name="Ament-Velasquez S.L."/>
            <person name="Kruys A."/>
            <person name="Hutchinson M.I."/>
            <person name="Powell A.J."/>
            <person name="Barry K."/>
            <person name="Miller A.N."/>
            <person name="Grigoriev I.V."/>
            <person name="Debuchy R."/>
            <person name="Gladieux P."/>
            <person name="Thoren M.H."/>
            <person name="Johannesson H."/>
        </authorList>
    </citation>
    <scope>NUCLEOTIDE SEQUENCE</scope>
    <source>
        <strain evidence="2">CBS 990.96</strain>
    </source>
</reference>
<feature type="region of interest" description="Disordered" evidence="1">
    <location>
        <begin position="173"/>
        <end position="208"/>
    </location>
</feature>
<feature type="compositionally biased region" description="Basic residues" evidence="1">
    <location>
        <begin position="176"/>
        <end position="185"/>
    </location>
</feature>
<comment type="caution">
    <text evidence="2">The sequence shown here is derived from an EMBL/GenBank/DDBJ whole genome shotgun (WGS) entry which is preliminary data.</text>
</comment>
<feature type="compositionally biased region" description="Polar residues" evidence="1">
    <location>
        <begin position="109"/>
        <end position="126"/>
    </location>
</feature>
<name>A0AAN6YTD5_9PEZI</name>
<evidence type="ECO:0000256" key="1">
    <source>
        <dbReference type="SAM" id="MobiDB-lite"/>
    </source>
</evidence>
<dbReference type="EMBL" id="MU865475">
    <property type="protein sequence ID" value="KAK4222387.1"/>
    <property type="molecule type" value="Genomic_DNA"/>
</dbReference>
<accession>A0AAN6YTD5</accession>
<organism evidence="2 3">
    <name type="scientific">Podospora fimiseda</name>
    <dbReference type="NCBI Taxonomy" id="252190"/>
    <lineage>
        <taxon>Eukaryota</taxon>
        <taxon>Fungi</taxon>
        <taxon>Dikarya</taxon>
        <taxon>Ascomycota</taxon>
        <taxon>Pezizomycotina</taxon>
        <taxon>Sordariomycetes</taxon>
        <taxon>Sordariomycetidae</taxon>
        <taxon>Sordariales</taxon>
        <taxon>Podosporaceae</taxon>
        <taxon>Podospora</taxon>
    </lineage>
</organism>
<evidence type="ECO:0000313" key="3">
    <source>
        <dbReference type="Proteomes" id="UP001301958"/>
    </source>
</evidence>
<reference evidence="2" key="1">
    <citation type="journal article" date="2023" name="Mol. Phylogenet. Evol.">
        <title>Genome-scale phylogeny and comparative genomics of the fungal order Sordariales.</title>
        <authorList>
            <person name="Hensen N."/>
            <person name="Bonometti L."/>
            <person name="Westerberg I."/>
            <person name="Brannstrom I.O."/>
            <person name="Guillou S."/>
            <person name="Cros-Aarteil S."/>
            <person name="Calhoun S."/>
            <person name="Haridas S."/>
            <person name="Kuo A."/>
            <person name="Mondo S."/>
            <person name="Pangilinan J."/>
            <person name="Riley R."/>
            <person name="LaButti K."/>
            <person name="Andreopoulos B."/>
            <person name="Lipzen A."/>
            <person name="Chen C."/>
            <person name="Yan M."/>
            <person name="Daum C."/>
            <person name="Ng V."/>
            <person name="Clum A."/>
            <person name="Steindorff A."/>
            <person name="Ohm R.A."/>
            <person name="Martin F."/>
            <person name="Silar P."/>
            <person name="Natvig D.O."/>
            <person name="Lalanne C."/>
            <person name="Gautier V."/>
            <person name="Ament-Velasquez S.L."/>
            <person name="Kruys A."/>
            <person name="Hutchinson M.I."/>
            <person name="Powell A.J."/>
            <person name="Barry K."/>
            <person name="Miller A.N."/>
            <person name="Grigoriev I.V."/>
            <person name="Debuchy R."/>
            <person name="Gladieux P."/>
            <person name="Hiltunen Thoren M."/>
            <person name="Johannesson H."/>
        </authorList>
    </citation>
    <scope>NUCLEOTIDE SEQUENCE</scope>
    <source>
        <strain evidence="2">CBS 990.96</strain>
    </source>
</reference>